<reference evidence="1 2" key="1">
    <citation type="submission" date="2022-03" db="EMBL/GenBank/DDBJ databases">
        <title>Genome data of Colletotrichum spp.</title>
        <authorList>
            <person name="Utami Y.D."/>
            <person name="Hiruma K."/>
        </authorList>
    </citation>
    <scope>NUCLEOTIDE SEQUENCE [LARGE SCALE GENOMIC DNA]</scope>
    <source>
        <strain evidence="1 2">MAFF 239500</strain>
    </source>
</reference>
<dbReference type="Proteomes" id="UP001055115">
    <property type="component" value="Unassembled WGS sequence"/>
</dbReference>
<organism evidence="1 2">
    <name type="scientific">Colletotrichum spaethianum</name>
    <dbReference type="NCBI Taxonomy" id="700344"/>
    <lineage>
        <taxon>Eukaryota</taxon>
        <taxon>Fungi</taxon>
        <taxon>Dikarya</taxon>
        <taxon>Ascomycota</taxon>
        <taxon>Pezizomycotina</taxon>
        <taxon>Sordariomycetes</taxon>
        <taxon>Hypocreomycetidae</taxon>
        <taxon>Glomerellales</taxon>
        <taxon>Glomerellaceae</taxon>
        <taxon>Colletotrichum</taxon>
        <taxon>Colletotrichum spaethianum species complex</taxon>
    </lineage>
</organism>
<accession>A0AA37UIY2</accession>
<dbReference type="AlphaFoldDB" id="A0AA37UIY2"/>
<gene>
    <name evidence="1" type="ORF">ColSpa_08975</name>
</gene>
<protein>
    <submittedName>
        <fullName evidence="1">Uncharacterized protein</fullName>
    </submittedName>
</protein>
<dbReference type="EMBL" id="BQXU01000025">
    <property type="protein sequence ID" value="GKT48794.1"/>
    <property type="molecule type" value="Genomic_DNA"/>
</dbReference>
<keyword evidence="2" id="KW-1185">Reference proteome</keyword>
<sequence length="81" mass="9126">MPQDQDRGFGAKILNDLATEAGSEANGRKEIDRLNRQYGCFIKADANQIVQNRMLLRGLHQWMAGLLAMLQDESYSQIDEG</sequence>
<comment type="caution">
    <text evidence="1">The sequence shown here is derived from an EMBL/GenBank/DDBJ whole genome shotgun (WGS) entry which is preliminary data.</text>
</comment>
<dbReference type="GeneID" id="73329777"/>
<name>A0AA37UIY2_9PEZI</name>
<evidence type="ECO:0000313" key="1">
    <source>
        <dbReference type="EMBL" id="GKT48794.1"/>
    </source>
</evidence>
<dbReference type="RefSeq" id="XP_049131144.1">
    <property type="nucleotide sequence ID" value="XM_049275187.1"/>
</dbReference>
<proteinExistence type="predicted"/>
<evidence type="ECO:0000313" key="2">
    <source>
        <dbReference type="Proteomes" id="UP001055115"/>
    </source>
</evidence>